<gene>
    <name evidence="13" type="ORF">SM757_09510</name>
</gene>
<evidence type="ECO:0000256" key="6">
    <source>
        <dbReference type="ARBA" id="ARBA00022729"/>
    </source>
</evidence>
<sequence length="368" mass="38216">MCRKAFLVLALAAPMASAFAQSQVSLYGIVDLSVNVERAGSGTGSTKTLQSGTGYGSRVGFKGQEDLGGGLSANFVLESGFAADTGALQQGGLLFGRQAFVGLSTSRWSLTAGRQYSPLWQSVTLSDAFGQTYWGNAQATTLASASPASVAGDGGHGALSRINNSISASATQGAWTERLMLAAGDENTSGSGRLANASLTYSAGPLAVTASLARLRQYAKDLPAGAAPDWQTAYEVGGQYDFGFVKLFGAYYTFNPSESNVTLKATTATRTRAFWIGGQIPVGSGRVITQLTSTRFDRPAGVAQGRATTWGVTYEHALSKRSFLYTSYGQVTNNATSSLSLYGGTTSVAPKSAGDDPKALSVGMRHAF</sequence>
<keyword evidence="7" id="KW-0406">Ion transport</keyword>
<dbReference type="PANTHER" id="PTHR34501">
    <property type="entry name" value="PROTEIN YDDL-RELATED"/>
    <property type="match status" value="1"/>
</dbReference>
<evidence type="ECO:0000256" key="5">
    <source>
        <dbReference type="ARBA" id="ARBA00022692"/>
    </source>
</evidence>
<evidence type="ECO:0000256" key="3">
    <source>
        <dbReference type="ARBA" id="ARBA00022448"/>
    </source>
</evidence>
<comment type="subcellular location">
    <subcellularLocation>
        <location evidence="1">Cell outer membrane</location>
        <topology evidence="1">Multi-pass membrane protein</topology>
    </subcellularLocation>
</comment>
<dbReference type="InterPro" id="IPR050298">
    <property type="entry name" value="Gram-neg_bact_OMP"/>
</dbReference>
<evidence type="ECO:0000256" key="9">
    <source>
        <dbReference type="ARBA" id="ARBA00023136"/>
    </source>
</evidence>
<evidence type="ECO:0000256" key="2">
    <source>
        <dbReference type="ARBA" id="ARBA00011233"/>
    </source>
</evidence>
<dbReference type="RefSeq" id="WP_322465245.1">
    <property type="nucleotide sequence ID" value="NZ_JAXOJX010000012.1"/>
</dbReference>
<proteinExistence type="predicted"/>
<evidence type="ECO:0000256" key="8">
    <source>
        <dbReference type="ARBA" id="ARBA00023114"/>
    </source>
</evidence>
<feature type="signal peptide" evidence="11">
    <location>
        <begin position="1"/>
        <end position="20"/>
    </location>
</feature>
<keyword evidence="8" id="KW-0626">Porin</keyword>
<keyword evidence="4" id="KW-1134">Transmembrane beta strand</keyword>
<organism evidence="13 14">
    <name type="scientific">Azohydromonas lata</name>
    <dbReference type="NCBI Taxonomy" id="45677"/>
    <lineage>
        <taxon>Bacteria</taxon>
        <taxon>Pseudomonadati</taxon>
        <taxon>Pseudomonadota</taxon>
        <taxon>Betaproteobacteria</taxon>
        <taxon>Burkholderiales</taxon>
        <taxon>Sphaerotilaceae</taxon>
        <taxon>Azohydromonas</taxon>
    </lineage>
</organism>
<keyword evidence="6 11" id="KW-0732">Signal</keyword>
<evidence type="ECO:0000256" key="4">
    <source>
        <dbReference type="ARBA" id="ARBA00022452"/>
    </source>
</evidence>
<feature type="chain" id="PRO_5047376786" evidence="11">
    <location>
        <begin position="21"/>
        <end position="368"/>
    </location>
</feature>
<dbReference type="Gene3D" id="2.40.160.10">
    <property type="entry name" value="Porin"/>
    <property type="match status" value="1"/>
</dbReference>
<evidence type="ECO:0000256" key="10">
    <source>
        <dbReference type="ARBA" id="ARBA00023237"/>
    </source>
</evidence>
<accession>A0ABU5ICG3</accession>
<dbReference type="InterPro" id="IPR023614">
    <property type="entry name" value="Porin_dom_sf"/>
</dbReference>
<evidence type="ECO:0000256" key="1">
    <source>
        <dbReference type="ARBA" id="ARBA00004571"/>
    </source>
</evidence>
<dbReference type="EMBL" id="JAXOJX010000012">
    <property type="protein sequence ID" value="MDZ5456807.1"/>
    <property type="molecule type" value="Genomic_DNA"/>
</dbReference>
<comment type="caution">
    <text evidence="13">The sequence shown here is derived from an EMBL/GenBank/DDBJ whole genome shotgun (WGS) entry which is preliminary data.</text>
</comment>
<protein>
    <submittedName>
        <fullName evidence="13">Porin</fullName>
    </submittedName>
</protein>
<feature type="domain" description="Porin" evidence="12">
    <location>
        <begin position="8"/>
        <end position="335"/>
    </location>
</feature>
<dbReference type="Proteomes" id="UP001293718">
    <property type="component" value="Unassembled WGS sequence"/>
</dbReference>
<evidence type="ECO:0000313" key="14">
    <source>
        <dbReference type="Proteomes" id="UP001293718"/>
    </source>
</evidence>
<keyword evidence="9" id="KW-0472">Membrane</keyword>
<dbReference type="InterPro" id="IPR033900">
    <property type="entry name" value="Gram_neg_porin_domain"/>
</dbReference>
<evidence type="ECO:0000313" key="13">
    <source>
        <dbReference type="EMBL" id="MDZ5456807.1"/>
    </source>
</evidence>
<keyword evidence="5" id="KW-0812">Transmembrane</keyword>
<dbReference type="CDD" id="cd00342">
    <property type="entry name" value="gram_neg_porins"/>
    <property type="match status" value="1"/>
</dbReference>
<dbReference type="PRINTS" id="PR00182">
    <property type="entry name" value="ECOLNEIPORIN"/>
</dbReference>
<name>A0ABU5ICG3_9BURK</name>
<reference evidence="13 14" key="1">
    <citation type="submission" date="2023-11" db="EMBL/GenBank/DDBJ databases">
        <title>Draft genome of Azohydromonas lata strain H1 (DSM1123), a polyhydroxyalkanoate producer.</title>
        <authorList>
            <person name="Traversa D."/>
            <person name="D'Addabbo P."/>
            <person name="Pazzani C."/>
            <person name="Manzari C."/>
            <person name="Chiara M."/>
            <person name="Scrascia M."/>
        </authorList>
    </citation>
    <scope>NUCLEOTIDE SEQUENCE [LARGE SCALE GENOMIC DNA]</scope>
    <source>
        <strain evidence="13 14">H1</strain>
    </source>
</reference>
<dbReference type="InterPro" id="IPR001702">
    <property type="entry name" value="Porin_Gram-ve"/>
</dbReference>
<keyword evidence="14" id="KW-1185">Reference proteome</keyword>
<evidence type="ECO:0000256" key="11">
    <source>
        <dbReference type="SAM" id="SignalP"/>
    </source>
</evidence>
<evidence type="ECO:0000259" key="12">
    <source>
        <dbReference type="Pfam" id="PF13609"/>
    </source>
</evidence>
<dbReference type="Pfam" id="PF13609">
    <property type="entry name" value="Porin_4"/>
    <property type="match status" value="1"/>
</dbReference>
<keyword evidence="10" id="KW-0998">Cell outer membrane</keyword>
<dbReference type="PANTHER" id="PTHR34501:SF9">
    <property type="entry name" value="MAJOR OUTER MEMBRANE PROTEIN P.IA"/>
    <property type="match status" value="1"/>
</dbReference>
<dbReference type="SUPFAM" id="SSF56935">
    <property type="entry name" value="Porins"/>
    <property type="match status" value="1"/>
</dbReference>
<comment type="subunit">
    <text evidence="2">Homotrimer.</text>
</comment>
<keyword evidence="3" id="KW-0813">Transport</keyword>
<evidence type="ECO:0000256" key="7">
    <source>
        <dbReference type="ARBA" id="ARBA00023065"/>
    </source>
</evidence>